<feature type="domain" description="HAMP" evidence="6">
    <location>
        <begin position="312"/>
        <end position="365"/>
    </location>
</feature>
<evidence type="ECO:0000256" key="1">
    <source>
        <dbReference type="ARBA" id="ARBA00023224"/>
    </source>
</evidence>
<dbReference type="PANTHER" id="PTHR32089">
    <property type="entry name" value="METHYL-ACCEPTING CHEMOTAXIS PROTEIN MCPB"/>
    <property type="match status" value="1"/>
</dbReference>
<comment type="caution">
    <text evidence="7">The sequence shown here is derived from an EMBL/GenBank/DDBJ whole genome shotgun (WGS) entry which is preliminary data.</text>
</comment>
<dbReference type="PROSITE" id="PS50111">
    <property type="entry name" value="CHEMOTAXIS_TRANSDUC_2"/>
    <property type="match status" value="1"/>
</dbReference>
<dbReference type="OrthoDB" id="3378718at2"/>
<reference evidence="7 8" key="1">
    <citation type="submission" date="2019-03" db="EMBL/GenBank/DDBJ databases">
        <title>Roseomonas sp. a novel Roseomonas species isolated from Sea whip Gorgonian.</title>
        <authorList>
            <person name="Li F."/>
            <person name="Pan X."/>
            <person name="Huang S."/>
            <person name="Li Z."/>
            <person name="Meng B."/>
        </authorList>
    </citation>
    <scope>NUCLEOTIDE SEQUENCE [LARGE SCALE GENOMIC DNA]</scope>
    <source>
        <strain evidence="7 8">M0104</strain>
    </source>
</reference>
<evidence type="ECO:0000313" key="8">
    <source>
        <dbReference type="Proteomes" id="UP000460715"/>
    </source>
</evidence>
<keyword evidence="8" id="KW-1185">Reference proteome</keyword>
<name>A0A845BAB2_9PROT</name>
<dbReference type="InterPro" id="IPR003660">
    <property type="entry name" value="HAMP_dom"/>
</dbReference>
<proteinExistence type="inferred from homology"/>
<dbReference type="AlphaFoldDB" id="A0A845BAB2"/>
<dbReference type="PROSITE" id="PS50885">
    <property type="entry name" value="HAMP"/>
    <property type="match status" value="1"/>
</dbReference>
<evidence type="ECO:0000256" key="4">
    <source>
        <dbReference type="SAM" id="Phobius"/>
    </source>
</evidence>
<dbReference type="SMART" id="SM00283">
    <property type="entry name" value="MA"/>
    <property type="match status" value="1"/>
</dbReference>
<accession>A0A845BAB2</accession>
<dbReference type="InterPro" id="IPR004089">
    <property type="entry name" value="MCPsignal_dom"/>
</dbReference>
<organism evidence="7 8">
    <name type="scientific">Teichococcus coralli</name>
    <dbReference type="NCBI Taxonomy" id="2545983"/>
    <lineage>
        <taxon>Bacteria</taxon>
        <taxon>Pseudomonadati</taxon>
        <taxon>Pseudomonadota</taxon>
        <taxon>Alphaproteobacteria</taxon>
        <taxon>Acetobacterales</taxon>
        <taxon>Roseomonadaceae</taxon>
        <taxon>Roseomonas</taxon>
    </lineage>
</organism>
<comment type="similarity">
    <text evidence="2">Belongs to the methyl-accepting chemotaxis (MCP) protein family.</text>
</comment>
<dbReference type="Pfam" id="PF00015">
    <property type="entry name" value="MCPsignal"/>
    <property type="match status" value="1"/>
</dbReference>
<dbReference type="Gene3D" id="1.10.287.950">
    <property type="entry name" value="Methyl-accepting chemotaxis protein"/>
    <property type="match status" value="1"/>
</dbReference>
<keyword evidence="4" id="KW-1133">Transmembrane helix</keyword>
<dbReference type="SUPFAM" id="SSF58104">
    <property type="entry name" value="Methyl-accepting chemotaxis protein (MCP) signaling domain"/>
    <property type="match status" value="1"/>
</dbReference>
<dbReference type="RefSeq" id="WP_160935423.1">
    <property type="nucleotide sequence ID" value="NZ_SNVJ01000002.1"/>
</dbReference>
<dbReference type="GO" id="GO:0016020">
    <property type="term" value="C:membrane"/>
    <property type="evidence" value="ECO:0007669"/>
    <property type="project" value="InterPro"/>
</dbReference>
<feature type="transmembrane region" description="Helical" evidence="4">
    <location>
        <begin position="12"/>
        <end position="33"/>
    </location>
</feature>
<evidence type="ECO:0000256" key="2">
    <source>
        <dbReference type="ARBA" id="ARBA00029447"/>
    </source>
</evidence>
<evidence type="ECO:0000259" key="5">
    <source>
        <dbReference type="PROSITE" id="PS50111"/>
    </source>
</evidence>
<evidence type="ECO:0000313" key="7">
    <source>
        <dbReference type="EMBL" id="MXP62307.1"/>
    </source>
</evidence>
<feature type="domain" description="Methyl-accepting transducer" evidence="5">
    <location>
        <begin position="406"/>
        <end position="642"/>
    </location>
</feature>
<keyword evidence="4" id="KW-0472">Membrane</keyword>
<dbReference type="Proteomes" id="UP000460715">
    <property type="component" value="Unassembled WGS sequence"/>
</dbReference>
<sequence>MPAPATSKSLGLVGRLLLLAVLPLIAGVGLTAFGADWAGRTGRAPLEQQAAEQAAEQARLAVEAMETRMAGYAAALSLRPDLVATIVKGGPATTDALRPLAVEALAVLRTADPTVALLEISDARGRILIRGHNPAVAGDDKSRVPDVAEALRGTLAHGAVVSPSSGHLAVGAVAPLRVQPDGPVLGTLKVGGAFNAETAAMLARRARTEILLFGAGRMAASTLPSVESTALPAEWQQAAASAQPRLLRLGNQDFRAVPVAIHGADGATQGLIVTLLPLASWQEVGTRGLVVILLVGGAVLLLAGPVAWLAAARLARPLTGVARALHRMASGDLAPQPLKPSRVPEIRAMLAGLDSFSAAAQRARALEEEATAAAQAAAARRREATLALAQQVEEALGAVAAQLGTSASALDRSSGQLGAAADSAASMASSARAEAGRASEDVQAVATAAEEMAASVNEITRRVTEAAATARQAAQQVGTTDQTVRTLADGAQQIAAVVDLIRDIASRTNLLALNATIEAARAGESGKGFAIVAHEVKQLATQTARATEEIASQISAIQAAAGQALQAVDGISGTAEQNSNIAAGIAAAVEQQSAATQEIARAAAAAASHTRGAAREIEGVVGGATEAAAAVETVRGASGEVARQSVTLRDNLNRLLGRLREAA</sequence>
<gene>
    <name evidence="7" type="ORF">E0493_02940</name>
</gene>
<dbReference type="EMBL" id="SNVJ01000002">
    <property type="protein sequence ID" value="MXP62307.1"/>
    <property type="molecule type" value="Genomic_DNA"/>
</dbReference>
<evidence type="ECO:0000256" key="3">
    <source>
        <dbReference type="PROSITE-ProRule" id="PRU00284"/>
    </source>
</evidence>
<evidence type="ECO:0000259" key="6">
    <source>
        <dbReference type="PROSITE" id="PS50885"/>
    </source>
</evidence>
<dbReference type="Gene3D" id="6.10.340.10">
    <property type="match status" value="1"/>
</dbReference>
<keyword evidence="1 3" id="KW-0807">Transducer</keyword>
<protein>
    <submittedName>
        <fullName evidence="7">Methyl-accepting chemotaxis protein</fullName>
    </submittedName>
</protein>
<dbReference type="GO" id="GO:0007165">
    <property type="term" value="P:signal transduction"/>
    <property type="evidence" value="ECO:0007669"/>
    <property type="project" value="UniProtKB-KW"/>
</dbReference>
<keyword evidence="4" id="KW-0812">Transmembrane</keyword>
<feature type="transmembrane region" description="Helical" evidence="4">
    <location>
        <begin position="289"/>
        <end position="311"/>
    </location>
</feature>
<dbReference type="PANTHER" id="PTHR32089:SF112">
    <property type="entry name" value="LYSOZYME-LIKE PROTEIN-RELATED"/>
    <property type="match status" value="1"/>
</dbReference>